<feature type="signal peptide" evidence="1">
    <location>
        <begin position="1"/>
        <end position="21"/>
    </location>
</feature>
<gene>
    <name evidence="2" type="ORF">OU798_00005</name>
</gene>
<dbReference type="AlphaFoldDB" id="A0A9X3FA22"/>
<evidence type="ECO:0008006" key="4">
    <source>
        <dbReference type="Google" id="ProtNLM"/>
    </source>
</evidence>
<name>A0A9X3FA22_9BACT</name>
<protein>
    <recommendedName>
        <fullName evidence="4">Ig-like domain-containing protein</fullName>
    </recommendedName>
</protein>
<evidence type="ECO:0000313" key="3">
    <source>
        <dbReference type="Proteomes" id="UP001145087"/>
    </source>
</evidence>
<dbReference type="Proteomes" id="UP001145087">
    <property type="component" value="Unassembled WGS sequence"/>
</dbReference>
<evidence type="ECO:0000313" key="2">
    <source>
        <dbReference type="EMBL" id="MCY1718703.1"/>
    </source>
</evidence>
<dbReference type="EMBL" id="JAPOHD010000001">
    <property type="protein sequence ID" value="MCY1718703.1"/>
    <property type="molecule type" value="Genomic_DNA"/>
</dbReference>
<keyword evidence="1" id="KW-0732">Signal</keyword>
<evidence type="ECO:0000256" key="1">
    <source>
        <dbReference type="SAM" id="SignalP"/>
    </source>
</evidence>
<proteinExistence type="predicted"/>
<reference evidence="2" key="1">
    <citation type="submission" date="2022-11" db="EMBL/GenBank/DDBJ databases">
        <title>Marilongibacter aestuarii gen. nov., sp. nov., isolated from tidal flat sediment.</title>
        <authorList>
            <person name="Jiayan W."/>
        </authorList>
    </citation>
    <scope>NUCLEOTIDE SEQUENCE</scope>
    <source>
        <strain evidence="2">Z1-6</strain>
    </source>
</reference>
<comment type="caution">
    <text evidence="2">The sequence shown here is derived from an EMBL/GenBank/DDBJ whole genome shotgun (WGS) entry which is preliminary data.</text>
</comment>
<organism evidence="2 3">
    <name type="scientific">Draconibacterium aestuarii</name>
    <dbReference type="NCBI Taxonomy" id="2998507"/>
    <lineage>
        <taxon>Bacteria</taxon>
        <taxon>Pseudomonadati</taxon>
        <taxon>Bacteroidota</taxon>
        <taxon>Bacteroidia</taxon>
        <taxon>Marinilabiliales</taxon>
        <taxon>Prolixibacteraceae</taxon>
        <taxon>Draconibacterium</taxon>
    </lineage>
</organism>
<sequence length="493" mass="51142">MKIMVTRLVFIFLIISNISFSENTSTDLCSNPTLINTPVLSAISFPEGCPTEVTNNVINATTPTSICSGESVSFTGLEPTISPSTDSTFQWQLNTSGSWEDIAGATSINYTASNLSETTMFRRLVEFVDCLTEYPSNEISVTVNAIPILSVVNENNPTECLGDGSVVFSFTGVPDGTYTITYDGGSFNSVPVSGGTASAPAPAGIYNNLQITVDGCTSVTGKNANLSDPNPPTAPDYSVTNNCDGTSTLTATSYETGAALEWSTTESTVSITVNSAGNYWLTQTLDGCTSDATTKTAAPKTTPTLFVTPVNPSECGGNGSLVFSFTGMPDGTYTITYDGGSFNSVPVSGDTVSVSAPAGIYNNLQITVDGCTSVTGKNANLSDPNPPTAPDFSVTNNCDGTSTLTATSYETGAALEWSTTESTVSITVNSAGNYWLTQALDGCTSDATTKTAAPKTTPTLFVTPVNPSECGGNGSLVFSFTGVPDGTYTITYD</sequence>
<keyword evidence="3" id="KW-1185">Reference proteome</keyword>
<feature type="chain" id="PRO_5040974227" description="Ig-like domain-containing protein" evidence="1">
    <location>
        <begin position="22"/>
        <end position="493"/>
    </location>
</feature>
<feature type="non-terminal residue" evidence="2">
    <location>
        <position position="493"/>
    </location>
</feature>
<accession>A0A9X3FA22</accession>
<dbReference type="RefSeq" id="WP_343331040.1">
    <property type="nucleotide sequence ID" value="NZ_JAPOHD010000001.1"/>
</dbReference>